<reference evidence="3" key="1">
    <citation type="submission" date="2016-11" db="EMBL/GenBank/DDBJ databases">
        <authorList>
            <person name="Varghese N."/>
            <person name="Submissions S."/>
        </authorList>
    </citation>
    <scope>NUCLEOTIDE SEQUENCE [LARGE SCALE GENOMIC DNA]</scope>
    <source>
        <strain evidence="3">DSM 19514</strain>
    </source>
</reference>
<dbReference type="EMBL" id="FQUL01000018">
    <property type="protein sequence ID" value="SHE70591.1"/>
    <property type="molecule type" value="Genomic_DNA"/>
</dbReference>
<feature type="region of interest" description="Disordered" evidence="1">
    <location>
        <begin position="1"/>
        <end position="21"/>
    </location>
</feature>
<accession>A0A1M4VNC1</accession>
<evidence type="ECO:0000256" key="1">
    <source>
        <dbReference type="SAM" id="MobiDB-lite"/>
    </source>
</evidence>
<gene>
    <name evidence="2" type="ORF">SAMN02745225_01374</name>
</gene>
<proteinExistence type="predicted"/>
<keyword evidence="3" id="KW-1185">Reference proteome</keyword>
<dbReference type="OrthoDB" id="1150977at2"/>
<evidence type="ECO:0000313" key="3">
    <source>
        <dbReference type="Proteomes" id="UP000184295"/>
    </source>
</evidence>
<dbReference type="AlphaFoldDB" id="A0A1M4VNC1"/>
<evidence type="ECO:0000313" key="2">
    <source>
        <dbReference type="EMBL" id="SHE70591.1"/>
    </source>
</evidence>
<name>A0A1M4VNC1_9ACTN</name>
<dbReference type="Proteomes" id="UP000184295">
    <property type="component" value="Unassembled WGS sequence"/>
</dbReference>
<organism evidence="2 3">
    <name type="scientific">Ferrithrix thermotolerans DSM 19514</name>
    <dbReference type="NCBI Taxonomy" id="1121881"/>
    <lineage>
        <taxon>Bacteria</taxon>
        <taxon>Bacillati</taxon>
        <taxon>Actinomycetota</taxon>
        <taxon>Acidimicrobiia</taxon>
        <taxon>Acidimicrobiales</taxon>
        <taxon>Acidimicrobiaceae</taxon>
        <taxon>Ferrithrix</taxon>
    </lineage>
</organism>
<protein>
    <submittedName>
        <fullName evidence="2">Uncharacterized protein</fullName>
    </submittedName>
</protein>
<sequence length="150" mass="17072">MAAARKSLSAPTGLTRRSKDRDTLAEPISGRVLIAWDWEASGIWWIPVRSGTGRSEDRTENTIRKPPGWSDLLSAELIDALKMWNDSADLLYGPKSDSRDMEMEEARVKFWESGRRLAERVQSELGPQWQVLYQEANGAWTWVHPPFSSI</sequence>
<dbReference type="RefSeq" id="WP_143146441.1">
    <property type="nucleotide sequence ID" value="NZ_FQUL01000018.1"/>
</dbReference>